<evidence type="ECO:0000313" key="2">
    <source>
        <dbReference type="EMBL" id="MYM73922.1"/>
    </source>
</evidence>
<dbReference type="Proteomes" id="UP000469734">
    <property type="component" value="Unassembled WGS sequence"/>
</dbReference>
<organism evidence="2 3">
    <name type="scientific">Duganella margarita</name>
    <dbReference type="NCBI Taxonomy" id="2692170"/>
    <lineage>
        <taxon>Bacteria</taxon>
        <taxon>Pseudomonadati</taxon>
        <taxon>Pseudomonadota</taxon>
        <taxon>Betaproteobacteria</taxon>
        <taxon>Burkholderiales</taxon>
        <taxon>Oxalobacteraceae</taxon>
        <taxon>Telluria group</taxon>
        <taxon>Duganella</taxon>
    </lineage>
</organism>
<protein>
    <submittedName>
        <fullName evidence="2">BON domain-containing protein</fullName>
    </submittedName>
</protein>
<accession>A0A7X4H3Z7</accession>
<comment type="caution">
    <text evidence="2">The sequence shown here is derived from an EMBL/GenBank/DDBJ whole genome shotgun (WGS) entry which is preliminary data.</text>
</comment>
<dbReference type="InterPro" id="IPR051686">
    <property type="entry name" value="Lipoprotein_DolP"/>
</dbReference>
<dbReference type="InterPro" id="IPR007055">
    <property type="entry name" value="BON_dom"/>
</dbReference>
<dbReference type="InterPro" id="IPR014004">
    <property type="entry name" value="Transpt-assoc_nodulatn_dom_bac"/>
</dbReference>
<name>A0A7X4H3Z7_9BURK</name>
<dbReference type="SMART" id="SM00749">
    <property type="entry name" value="BON"/>
    <property type="match status" value="3"/>
</dbReference>
<reference evidence="2 3" key="1">
    <citation type="submission" date="2019-12" db="EMBL/GenBank/DDBJ databases">
        <title>Novel species isolated from a subtropical stream in China.</title>
        <authorList>
            <person name="Lu H."/>
        </authorList>
    </citation>
    <scope>NUCLEOTIDE SEQUENCE [LARGE SCALE GENOMIC DNA]</scope>
    <source>
        <strain evidence="2 3">FT134W</strain>
    </source>
</reference>
<dbReference type="EMBL" id="WWCR01000018">
    <property type="protein sequence ID" value="MYM73922.1"/>
    <property type="molecule type" value="Genomic_DNA"/>
</dbReference>
<feature type="domain" description="BON" evidence="1">
    <location>
        <begin position="3"/>
        <end position="71"/>
    </location>
</feature>
<evidence type="ECO:0000259" key="1">
    <source>
        <dbReference type="PROSITE" id="PS50914"/>
    </source>
</evidence>
<dbReference type="PROSITE" id="PS50914">
    <property type="entry name" value="BON"/>
    <property type="match status" value="3"/>
</dbReference>
<dbReference type="Pfam" id="PF04972">
    <property type="entry name" value="BON"/>
    <property type="match status" value="3"/>
</dbReference>
<dbReference type="PANTHER" id="PTHR34606:SF15">
    <property type="entry name" value="BON DOMAIN-CONTAINING PROTEIN"/>
    <property type="match status" value="1"/>
</dbReference>
<feature type="domain" description="BON" evidence="1">
    <location>
        <begin position="77"/>
        <end position="145"/>
    </location>
</feature>
<feature type="domain" description="BON" evidence="1">
    <location>
        <begin position="148"/>
        <end position="216"/>
    </location>
</feature>
<dbReference type="Gene3D" id="3.30.1340.30">
    <property type="match status" value="3"/>
</dbReference>
<evidence type="ECO:0000313" key="3">
    <source>
        <dbReference type="Proteomes" id="UP000469734"/>
    </source>
</evidence>
<dbReference type="PANTHER" id="PTHR34606">
    <property type="entry name" value="BON DOMAIN-CONTAINING PROTEIN"/>
    <property type="match status" value="1"/>
</dbReference>
<proteinExistence type="predicted"/>
<sequence length="220" mass="23754">MLSDSEIKKNVESELAWDAAIASNDLAVSVRDRVVTLTGFVRGYQQKKAAERAAQRVVGVAGVADEIEVRLAGAARLDADIAREAASALKFQLPHSSETIQVVVEAGALRLEGEVEWNYQRDRAEQAVRSIRGVRAISNQITLRPAVAAEDVQHKIVAAFHRNAAVDAARLHVEASGGAVTLKGSVRSWAERKAAERAAWLAPGVSHVDNRITIDPTLPR</sequence>
<gene>
    <name evidence="2" type="ORF">GTP56_17170</name>
</gene>
<dbReference type="AlphaFoldDB" id="A0A7X4H3Z7"/>